<organism evidence="6 7">
    <name type="scientific">Saccharomonospora glauca K62</name>
    <dbReference type="NCBI Taxonomy" id="928724"/>
    <lineage>
        <taxon>Bacteria</taxon>
        <taxon>Bacillati</taxon>
        <taxon>Actinomycetota</taxon>
        <taxon>Actinomycetes</taxon>
        <taxon>Pseudonocardiales</taxon>
        <taxon>Pseudonocardiaceae</taxon>
        <taxon>Saccharomonospora</taxon>
    </lineage>
</organism>
<reference evidence="6 7" key="1">
    <citation type="submission" date="2011-09" db="EMBL/GenBank/DDBJ databases">
        <authorList>
            <consortium name="US DOE Joint Genome Institute (JGI-PGF)"/>
            <person name="Lucas S."/>
            <person name="Han J."/>
            <person name="Lapidus A."/>
            <person name="Cheng J.-F."/>
            <person name="Goodwin L."/>
            <person name="Pitluck S."/>
            <person name="Peters L."/>
            <person name="Land M.L."/>
            <person name="Hauser L."/>
            <person name="Brambilla E."/>
            <person name="Klenk H.-P."/>
            <person name="Woyke T.J."/>
        </authorList>
    </citation>
    <scope>NUCLEOTIDE SEQUENCE [LARGE SCALE GENOMIC DNA]</scope>
    <source>
        <strain evidence="6 7">K62</strain>
    </source>
</reference>
<feature type="domain" description="Methyltransferase small" evidence="5">
    <location>
        <begin position="15"/>
        <end position="105"/>
    </location>
</feature>
<dbReference type="GO" id="GO:0035657">
    <property type="term" value="C:eRF1 methyltransferase complex"/>
    <property type="evidence" value="ECO:0007669"/>
    <property type="project" value="TreeGrafter"/>
</dbReference>
<dbReference type="InterPro" id="IPR052190">
    <property type="entry name" value="Euk-Arch_PrmC-MTase"/>
</dbReference>
<dbReference type="CDD" id="cd02440">
    <property type="entry name" value="AdoMet_MTases"/>
    <property type="match status" value="1"/>
</dbReference>
<dbReference type="SUPFAM" id="SSF53335">
    <property type="entry name" value="S-adenosyl-L-methionine-dependent methyltransferases"/>
    <property type="match status" value="1"/>
</dbReference>
<evidence type="ECO:0000259" key="5">
    <source>
        <dbReference type="Pfam" id="PF05175"/>
    </source>
</evidence>
<dbReference type="GO" id="GO:0008276">
    <property type="term" value="F:protein methyltransferase activity"/>
    <property type="evidence" value="ECO:0007669"/>
    <property type="project" value="TreeGrafter"/>
</dbReference>
<dbReference type="GO" id="GO:0008170">
    <property type="term" value="F:N-methyltransferase activity"/>
    <property type="evidence" value="ECO:0007669"/>
    <property type="project" value="UniProtKB-ARBA"/>
</dbReference>
<dbReference type="PANTHER" id="PTHR45875">
    <property type="entry name" value="METHYLTRANSFERASE N6AMT1"/>
    <property type="match status" value="1"/>
</dbReference>
<dbReference type="InterPro" id="IPR002052">
    <property type="entry name" value="DNA_methylase_N6_adenine_CS"/>
</dbReference>
<evidence type="ECO:0000256" key="4">
    <source>
        <dbReference type="ARBA" id="ARBA00022691"/>
    </source>
</evidence>
<dbReference type="GO" id="GO:0032259">
    <property type="term" value="P:methylation"/>
    <property type="evidence" value="ECO:0007669"/>
    <property type="project" value="UniProtKB-KW"/>
</dbReference>
<dbReference type="GO" id="GO:0003676">
    <property type="term" value="F:nucleic acid binding"/>
    <property type="evidence" value="ECO:0007669"/>
    <property type="project" value="InterPro"/>
</dbReference>
<dbReference type="Pfam" id="PF05175">
    <property type="entry name" value="MTS"/>
    <property type="match status" value="1"/>
</dbReference>
<dbReference type="EMBL" id="CM001484">
    <property type="protein sequence ID" value="EIE98186.1"/>
    <property type="molecule type" value="Genomic_DNA"/>
</dbReference>
<keyword evidence="7" id="KW-1185">Reference proteome</keyword>
<gene>
    <name evidence="6" type="ORF">SacglDRAFT_01255</name>
</gene>
<dbReference type="Gene3D" id="3.40.50.150">
    <property type="entry name" value="Vaccinia Virus protein VP39"/>
    <property type="match status" value="1"/>
</dbReference>
<sequence>MFLVRPPGVYRPQDDTDLLAEALTTVTLPPGARVLDVGTGTGVLAVAAARVGAAEVVALDVSRRALAAAWLNARLRRLPVRVCRADVSSAPPPGPFDLVLANPPYVPWPGGGRTLPRWDAGHDGRAVIDPLCAAVPDLLSAWGCLLLVQSSLAGVDETLAALAEGGLKTSIVARRPVPFGPVLRSRARYLERRGLIADGQREEELVVIRADRTERAD</sequence>
<dbReference type="InterPro" id="IPR004557">
    <property type="entry name" value="PrmC-related"/>
</dbReference>
<keyword evidence="2 6" id="KW-0489">Methyltransferase</keyword>
<dbReference type="GO" id="GO:0008757">
    <property type="term" value="F:S-adenosylmethionine-dependent methyltransferase activity"/>
    <property type="evidence" value="ECO:0007669"/>
    <property type="project" value="TreeGrafter"/>
</dbReference>
<dbReference type="STRING" id="928724.SacglDRAFT_01255"/>
<dbReference type="Proteomes" id="UP000005087">
    <property type="component" value="Chromosome"/>
</dbReference>
<reference evidence="7" key="2">
    <citation type="submission" date="2012-01" db="EMBL/GenBank/DDBJ databases">
        <title>Noncontiguous Finished sequence of chromosome of Saccharomonospora glauca K62.</title>
        <authorList>
            <consortium name="US DOE Joint Genome Institute"/>
            <person name="Lucas S."/>
            <person name="Han J."/>
            <person name="Lapidus A."/>
            <person name="Cheng J.-F."/>
            <person name="Goodwin L."/>
            <person name="Pitluck S."/>
            <person name="Peters L."/>
            <person name="Mikhailova N."/>
            <person name="Held B."/>
            <person name="Detter J.C."/>
            <person name="Han C."/>
            <person name="Tapia R."/>
            <person name="Land M."/>
            <person name="Hauser L."/>
            <person name="Kyrpides N."/>
            <person name="Ivanova N."/>
            <person name="Pagani I."/>
            <person name="Brambilla E.-M."/>
            <person name="Klenk H.-P."/>
            <person name="Woyke T."/>
        </authorList>
    </citation>
    <scope>NUCLEOTIDE SEQUENCE [LARGE SCALE GENOMIC DNA]</scope>
    <source>
        <strain evidence="7">K62</strain>
    </source>
</reference>
<comment type="similarity">
    <text evidence="1">Belongs to the eukaryotic/archaeal PrmC-related family.</text>
</comment>
<dbReference type="NCBIfam" id="TIGR00537">
    <property type="entry name" value="hemK_rel_arch"/>
    <property type="match status" value="1"/>
</dbReference>
<accession>I1CZR2</accession>
<dbReference type="InterPro" id="IPR007848">
    <property type="entry name" value="Small_mtfrase_dom"/>
</dbReference>
<dbReference type="AlphaFoldDB" id="I1CZR2"/>
<dbReference type="eggNOG" id="COG2890">
    <property type="taxonomic scope" value="Bacteria"/>
</dbReference>
<dbReference type="RefSeq" id="WP_005462688.1">
    <property type="nucleotide sequence ID" value="NZ_CM001484.1"/>
</dbReference>
<dbReference type="HOGENOM" id="CLU_018398_6_2_11"/>
<dbReference type="PANTHER" id="PTHR45875:SF1">
    <property type="entry name" value="METHYLTRANSFERASE N6AMT1"/>
    <property type="match status" value="1"/>
</dbReference>
<protein>
    <submittedName>
        <fullName evidence="6">HemK-related putative methylase</fullName>
    </submittedName>
</protein>
<evidence type="ECO:0000256" key="2">
    <source>
        <dbReference type="ARBA" id="ARBA00022603"/>
    </source>
</evidence>
<evidence type="ECO:0000313" key="6">
    <source>
        <dbReference type="EMBL" id="EIE98186.1"/>
    </source>
</evidence>
<keyword evidence="3" id="KW-0808">Transferase</keyword>
<name>I1CZR2_9PSEU</name>
<dbReference type="PROSITE" id="PS00092">
    <property type="entry name" value="N6_MTASE"/>
    <property type="match status" value="1"/>
</dbReference>
<proteinExistence type="inferred from homology"/>
<evidence type="ECO:0000256" key="1">
    <source>
        <dbReference type="ARBA" id="ARBA00006149"/>
    </source>
</evidence>
<dbReference type="OrthoDB" id="8746524at2"/>
<dbReference type="InterPro" id="IPR029063">
    <property type="entry name" value="SAM-dependent_MTases_sf"/>
</dbReference>
<evidence type="ECO:0000256" key="3">
    <source>
        <dbReference type="ARBA" id="ARBA00022679"/>
    </source>
</evidence>
<evidence type="ECO:0000313" key="7">
    <source>
        <dbReference type="Proteomes" id="UP000005087"/>
    </source>
</evidence>
<keyword evidence="4" id="KW-0949">S-adenosyl-L-methionine</keyword>